<keyword evidence="4" id="KW-1185">Reference proteome</keyword>
<evidence type="ECO:0000259" key="2">
    <source>
        <dbReference type="Pfam" id="PF13473"/>
    </source>
</evidence>
<evidence type="ECO:0000313" key="4">
    <source>
        <dbReference type="Proteomes" id="UP000092024"/>
    </source>
</evidence>
<dbReference type="InterPro" id="IPR028096">
    <property type="entry name" value="EfeO_Cupredoxin"/>
</dbReference>
<dbReference type="STRING" id="1844972.A7K91_12590"/>
<protein>
    <recommendedName>
        <fullName evidence="2">EfeO-type cupredoxin-like domain-containing protein</fullName>
    </recommendedName>
</protein>
<keyword evidence="1" id="KW-0812">Transmembrane</keyword>
<proteinExistence type="predicted"/>
<feature type="domain" description="EfeO-type cupredoxin-like" evidence="2">
    <location>
        <begin position="71"/>
        <end position="138"/>
    </location>
</feature>
<comment type="caution">
    <text evidence="3">The sequence shown here is derived from an EMBL/GenBank/DDBJ whole genome shotgun (WGS) entry which is preliminary data.</text>
</comment>
<dbReference type="OrthoDB" id="9773354at2"/>
<dbReference type="Proteomes" id="UP000092024">
    <property type="component" value="Unassembled WGS sequence"/>
</dbReference>
<dbReference type="EMBL" id="LYPA01000065">
    <property type="protein sequence ID" value="OBR64345.1"/>
    <property type="molecule type" value="Genomic_DNA"/>
</dbReference>
<accession>A0A1A5YG18</accession>
<evidence type="ECO:0000313" key="3">
    <source>
        <dbReference type="EMBL" id="OBR64345.1"/>
    </source>
</evidence>
<gene>
    <name evidence="3" type="ORF">A7K91_12590</name>
</gene>
<dbReference type="SUPFAM" id="SSF49503">
    <property type="entry name" value="Cupredoxins"/>
    <property type="match status" value="1"/>
</dbReference>
<keyword evidence="1" id="KW-0472">Membrane</keyword>
<dbReference type="Gene3D" id="2.60.40.420">
    <property type="entry name" value="Cupredoxins - blue copper proteins"/>
    <property type="match status" value="1"/>
</dbReference>
<dbReference type="RefSeq" id="WP_068684915.1">
    <property type="nucleotide sequence ID" value="NZ_LYPA01000065.1"/>
</dbReference>
<name>A0A1A5YG18_9BACL</name>
<dbReference type="AlphaFoldDB" id="A0A1A5YG18"/>
<feature type="transmembrane region" description="Helical" evidence="1">
    <location>
        <begin position="12"/>
        <end position="31"/>
    </location>
</feature>
<keyword evidence="1" id="KW-1133">Transmembrane helix</keyword>
<dbReference type="Pfam" id="PF13473">
    <property type="entry name" value="Cupredoxin_1"/>
    <property type="match status" value="1"/>
</dbReference>
<sequence length="150" mass="16220">MSKVFVIKKKQIQLAIAVVALIAVCIVFLSWRGGGSQEVAGQANEPRVFELVTGEFKSEAADGKVTEVYLWAPGTIVVNKGELTQLKIHGTSGDTHPFVIEDFGISGEVQNGKVTTITFTPDKKGIFPIHCMTHTDMQNSGPMVGYIVVQ</sequence>
<reference evidence="3 4" key="1">
    <citation type="submission" date="2016-05" db="EMBL/GenBank/DDBJ databases">
        <title>Paenibacillus oryzae. sp. nov., isolated from the rice root.</title>
        <authorList>
            <person name="Zhang J."/>
            <person name="Zhang X."/>
        </authorList>
    </citation>
    <scope>NUCLEOTIDE SEQUENCE [LARGE SCALE GENOMIC DNA]</scope>
    <source>
        <strain evidence="3 4">1DrF-4</strain>
    </source>
</reference>
<evidence type="ECO:0000256" key="1">
    <source>
        <dbReference type="SAM" id="Phobius"/>
    </source>
</evidence>
<dbReference type="InterPro" id="IPR008972">
    <property type="entry name" value="Cupredoxin"/>
</dbReference>
<organism evidence="3 4">
    <name type="scientific">Paenibacillus oryzae</name>
    <dbReference type="NCBI Taxonomy" id="1844972"/>
    <lineage>
        <taxon>Bacteria</taxon>
        <taxon>Bacillati</taxon>
        <taxon>Bacillota</taxon>
        <taxon>Bacilli</taxon>
        <taxon>Bacillales</taxon>
        <taxon>Paenibacillaceae</taxon>
        <taxon>Paenibacillus</taxon>
    </lineage>
</organism>